<gene>
    <name evidence="2" type="ORF">Asera_08270</name>
</gene>
<accession>A0A810KWJ6</accession>
<reference evidence="2" key="1">
    <citation type="submission" date="2020-08" db="EMBL/GenBank/DDBJ databases">
        <title>Whole genome shotgun sequence of Actinocatenispora sera NBRC 101916.</title>
        <authorList>
            <person name="Komaki H."/>
            <person name="Tamura T."/>
        </authorList>
    </citation>
    <scope>NUCLEOTIDE SEQUENCE</scope>
    <source>
        <strain evidence="2">NBRC 101916</strain>
    </source>
</reference>
<dbReference type="OrthoDB" id="3294584at2"/>
<dbReference type="Pfam" id="PF12680">
    <property type="entry name" value="SnoaL_2"/>
    <property type="match status" value="1"/>
</dbReference>
<sequence>MDRNSTAITAYYELLAGGTTSFDPVRLRPLLADDLVFEGPIAGRVVGADRFVHGVTGFVETMRGMTMLHRLTGDEEAATMYDAELPAGTVRFAEFFRLTAGRITGLRLLYDAERYRAAGGR</sequence>
<dbReference type="InterPro" id="IPR032710">
    <property type="entry name" value="NTF2-like_dom_sf"/>
</dbReference>
<dbReference type="SUPFAM" id="SSF54427">
    <property type="entry name" value="NTF2-like"/>
    <property type="match status" value="1"/>
</dbReference>
<dbReference type="KEGG" id="aser:Asera_08270"/>
<name>A0A810KWJ6_9ACTN</name>
<protein>
    <recommendedName>
        <fullName evidence="1">SnoaL-like domain-containing protein</fullName>
    </recommendedName>
</protein>
<dbReference type="EMBL" id="AP023354">
    <property type="protein sequence ID" value="BCJ26719.1"/>
    <property type="molecule type" value="Genomic_DNA"/>
</dbReference>
<proteinExistence type="predicted"/>
<organism evidence="2 3">
    <name type="scientific">Actinocatenispora sera</name>
    <dbReference type="NCBI Taxonomy" id="390989"/>
    <lineage>
        <taxon>Bacteria</taxon>
        <taxon>Bacillati</taxon>
        <taxon>Actinomycetota</taxon>
        <taxon>Actinomycetes</taxon>
        <taxon>Micromonosporales</taxon>
        <taxon>Micromonosporaceae</taxon>
        <taxon>Actinocatenispora</taxon>
    </lineage>
</organism>
<dbReference type="RefSeq" id="WP_051802718.1">
    <property type="nucleotide sequence ID" value="NZ_AP023354.1"/>
</dbReference>
<dbReference type="Gene3D" id="3.10.450.50">
    <property type="match status" value="1"/>
</dbReference>
<feature type="domain" description="SnoaL-like" evidence="1">
    <location>
        <begin position="9"/>
        <end position="104"/>
    </location>
</feature>
<dbReference type="InterPro" id="IPR037401">
    <property type="entry name" value="SnoaL-like"/>
</dbReference>
<evidence type="ECO:0000313" key="3">
    <source>
        <dbReference type="Proteomes" id="UP000680750"/>
    </source>
</evidence>
<dbReference type="Proteomes" id="UP000680750">
    <property type="component" value="Chromosome"/>
</dbReference>
<evidence type="ECO:0000313" key="2">
    <source>
        <dbReference type="EMBL" id="BCJ26719.1"/>
    </source>
</evidence>
<evidence type="ECO:0000259" key="1">
    <source>
        <dbReference type="Pfam" id="PF12680"/>
    </source>
</evidence>
<dbReference type="AlphaFoldDB" id="A0A810KWJ6"/>
<keyword evidence="3" id="KW-1185">Reference proteome</keyword>